<evidence type="ECO:0000259" key="4">
    <source>
        <dbReference type="Pfam" id="PF05057"/>
    </source>
</evidence>
<feature type="compositionally biased region" description="Polar residues" evidence="3">
    <location>
        <begin position="593"/>
        <end position="608"/>
    </location>
</feature>
<proteinExistence type="inferred from homology"/>
<feature type="compositionally biased region" description="Acidic residues" evidence="3">
    <location>
        <begin position="614"/>
        <end position="636"/>
    </location>
</feature>
<sequence>MRAAYLNGPFTLYADIVPMDYSEFVSTPKGAEPRYENTVKAGANFIKPILIKHKVQKFMITVVSELLFARSAEVGFDIVVANSLDMVKITGKKKSQKHLGSDQRIEDITVTKYDTLKLWQQPLPANDRPLHLCVITHGLVSNVTADMLYMKEAIDRAARMTGENLICKGFTDNVCKTERGVKYLGKRLAHWIVNELIPTYRPRKMSFLAHSLGGLVQTYALGYIQATRPEAFKGIQLENFIALASPFLGISNENPGYVQFVLDFGFVGKTGRDLGLSWSVGTKKPLLQRLPNKHTRRILRRFVRRTVYANAVNDGIVPLRTGSILYLDWRALSQVNDIEEESLESKPKTQELVVKTLHSILPDKTDERILKQYQTKSDIELPENINLDAVVERLPKKTSIIESGMSLLLPPHPDTEFITEPATRSSPVFHDRVYFERDLPPRRFKSRKSFVKNQEEVVEIARVEEIMARKYHHKMSWRKVLVKLQPEAHNNIIVRRRFSNAYGWPVVHHAVTEHFLTPSTPDMYLDLKALAIANDNEDSEPSENDYNNTNKSESEPKSESKSQTFITTSTGSSNSLGGKKNSSRENQEDQVRSPKSNGRESATNSYKNNSEHDSDSDEIDDSDDDMPWSESEDDSDGGPVQDPHRSSMFKIIRSNCSFKKTHRRVSSSRSK</sequence>
<evidence type="ECO:0000313" key="5">
    <source>
        <dbReference type="EMBL" id="GMM51055.1"/>
    </source>
</evidence>
<keyword evidence="6" id="KW-1185">Reference proteome</keyword>
<reference evidence="5 6" key="1">
    <citation type="journal article" date="2023" name="Elife">
        <title>Identification of key yeast species and microbe-microbe interactions impacting larval growth of Drosophila in the wild.</title>
        <authorList>
            <person name="Mure A."/>
            <person name="Sugiura Y."/>
            <person name="Maeda R."/>
            <person name="Honda K."/>
            <person name="Sakurai N."/>
            <person name="Takahashi Y."/>
            <person name="Watada M."/>
            <person name="Katoh T."/>
            <person name="Gotoh A."/>
            <person name="Gotoh Y."/>
            <person name="Taniguchi I."/>
            <person name="Nakamura K."/>
            <person name="Hayashi T."/>
            <person name="Katayama T."/>
            <person name="Uemura T."/>
            <person name="Hattori Y."/>
        </authorList>
    </citation>
    <scope>NUCLEOTIDE SEQUENCE [LARGE SCALE GENOMIC DNA]</scope>
    <source>
        <strain evidence="5 6">SB-73</strain>
    </source>
</reference>
<evidence type="ECO:0000256" key="1">
    <source>
        <dbReference type="ARBA" id="ARBA00007920"/>
    </source>
</evidence>
<dbReference type="AlphaFoldDB" id="A0AAV5RHQ0"/>
<dbReference type="GO" id="GO:0016042">
    <property type="term" value="P:lipid catabolic process"/>
    <property type="evidence" value="ECO:0007669"/>
    <property type="project" value="UniProtKB-KW"/>
</dbReference>
<evidence type="ECO:0000313" key="6">
    <source>
        <dbReference type="Proteomes" id="UP001362899"/>
    </source>
</evidence>
<dbReference type="Gene3D" id="3.40.50.1820">
    <property type="entry name" value="alpha/beta hydrolase"/>
    <property type="match status" value="1"/>
</dbReference>
<keyword evidence="2" id="KW-0442">Lipid degradation</keyword>
<dbReference type="Proteomes" id="UP001362899">
    <property type="component" value="Unassembled WGS sequence"/>
</dbReference>
<accession>A0AAV5RHQ0</accession>
<dbReference type="SUPFAM" id="SSF53474">
    <property type="entry name" value="alpha/beta-Hydrolases"/>
    <property type="match status" value="1"/>
</dbReference>
<dbReference type="InterPro" id="IPR007751">
    <property type="entry name" value="DUF676_lipase-like"/>
</dbReference>
<dbReference type="EMBL" id="BTGC01000003">
    <property type="protein sequence ID" value="GMM51055.1"/>
    <property type="molecule type" value="Genomic_DNA"/>
</dbReference>
<dbReference type="PANTHER" id="PTHR12482">
    <property type="entry name" value="LIPASE ROG1-RELATED-RELATED"/>
    <property type="match status" value="1"/>
</dbReference>
<feature type="compositionally biased region" description="Basic residues" evidence="3">
    <location>
        <begin position="659"/>
        <end position="671"/>
    </location>
</feature>
<feature type="compositionally biased region" description="Basic and acidic residues" evidence="3">
    <location>
        <begin position="582"/>
        <end position="592"/>
    </location>
</feature>
<feature type="domain" description="DUF676" evidence="4">
    <location>
        <begin position="128"/>
        <end position="321"/>
    </location>
</feature>
<name>A0AAV5RHQ0_STABA</name>
<gene>
    <name evidence="5" type="ORF">DASB73_020130</name>
</gene>
<feature type="region of interest" description="Disordered" evidence="3">
    <location>
        <begin position="536"/>
        <end position="671"/>
    </location>
</feature>
<protein>
    <submittedName>
        <fullName evidence="5">Lipase</fullName>
    </submittedName>
</protein>
<comment type="similarity">
    <text evidence="1">Belongs to the putative lipase ROG1 family.</text>
</comment>
<dbReference type="InterPro" id="IPR044294">
    <property type="entry name" value="Lipase-like"/>
</dbReference>
<dbReference type="GO" id="GO:0047372">
    <property type="term" value="F:monoacylglycerol lipase activity"/>
    <property type="evidence" value="ECO:0007669"/>
    <property type="project" value="TreeGrafter"/>
</dbReference>
<evidence type="ECO:0000256" key="3">
    <source>
        <dbReference type="SAM" id="MobiDB-lite"/>
    </source>
</evidence>
<feature type="compositionally biased region" description="Low complexity" evidence="3">
    <location>
        <begin position="567"/>
        <end position="580"/>
    </location>
</feature>
<dbReference type="PANTHER" id="PTHR12482:SF62">
    <property type="entry name" value="LIPASE ROG1-RELATED"/>
    <property type="match status" value="1"/>
</dbReference>
<dbReference type="InterPro" id="IPR029058">
    <property type="entry name" value="AB_hydrolase_fold"/>
</dbReference>
<comment type="caution">
    <text evidence="5">The sequence shown here is derived from an EMBL/GenBank/DDBJ whole genome shotgun (WGS) entry which is preliminary data.</text>
</comment>
<dbReference type="Pfam" id="PF05057">
    <property type="entry name" value="DUF676"/>
    <property type="match status" value="1"/>
</dbReference>
<organism evidence="5 6">
    <name type="scientific">Starmerella bacillaris</name>
    <name type="common">Yeast</name>
    <name type="synonym">Candida zemplinina</name>
    <dbReference type="NCBI Taxonomy" id="1247836"/>
    <lineage>
        <taxon>Eukaryota</taxon>
        <taxon>Fungi</taxon>
        <taxon>Dikarya</taxon>
        <taxon>Ascomycota</taxon>
        <taxon>Saccharomycotina</taxon>
        <taxon>Dipodascomycetes</taxon>
        <taxon>Dipodascales</taxon>
        <taxon>Trichomonascaceae</taxon>
        <taxon>Starmerella</taxon>
    </lineage>
</organism>
<evidence type="ECO:0000256" key="2">
    <source>
        <dbReference type="ARBA" id="ARBA00022963"/>
    </source>
</evidence>
<keyword evidence="2" id="KW-0443">Lipid metabolism</keyword>